<protein>
    <recommendedName>
        <fullName evidence="1">RNA-directed RNA polymerase</fullName>
        <ecNumber evidence="1">2.7.7.48</ecNumber>
    </recommendedName>
    <alternativeName>
        <fullName evidence="7">RNA replicase beta chain</fullName>
    </alternativeName>
</protein>
<evidence type="ECO:0000313" key="11">
    <source>
        <dbReference type="EMBL" id="QDH87429.1"/>
    </source>
</evidence>
<keyword evidence="4" id="KW-0548">Nucleotidyltransferase</keyword>
<dbReference type="InterPro" id="IPR005093">
    <property type="entry name" value="RNArep_beta"/>
</dbReference>
<name>A0A514D1E4_9VIRU</name>
<keyword evidence="5" id="KW-0547">Nucleotide-binding</keyword>
<dbReference type="GO" id="GO:0000166">
    <property type="term" value="F:nucleotide binding"/>
    <property type="evidence" value="ECO:0007669"/>
    <property type="project" value="UniProtKB-KW"/>
</dbReference>
<evidence type="ECO:0000259" key="10">
    <source>
        <dbReference type="PROSITE" id="PS50522"/>
    </source>
</evidence>
<comment type="cofactor">
    <cofactor evidence="9">
        <name>Mg(2+)</name>
        <dbReference type="ChEBI" id="CHEBI:18420"/>
    </cofactor>
    <text evidence="9">Binds 2 Mg(2+) per subunit.</text>
</comment>
<evidence type="ECO:0000256" key="5">
    <source>
        <dbReference type="ARBA" id="ARBA00022741"/>
    </source>
</evidence>
<comment type="catalytic activity">
    <reaction evidence="8">
        <text>RNA(n) + a ribonucleoside 5'-triphosphate = RNA(n+1) + diphosphate</text>
        <dbReference type="Rhea" id="RHEA:21248"/>
        <dbReference type="Rhea" id="RHEA-COMP:14527"/>
        <dbReference type="Rhea" id="RHEA-COMP:17342"/>
        <dbReference type="ChEBI" id="CHEBI:33019"/>
        <dbReference type="ChEBI" id="CHEBI:61557"/>
        <dbReference type="ChEBI" id="CHEBI:140395"/>
        <dbReference type="EC" id="2.7.7.48"/>
    </reaction>
</comment>
<evidence type="ECO:0000256" key="9">
    <source>
        <dbReference type="PIRSR" id="PIRSR605093-1"/>
    </source>
</evidence>
<keyword evidence="3" id="KW-0808">Transferase</keyword>
<dbReference type="InterPro" id="IPR043502">
    <property type="entry name" value="DNA/RNA_pol_sf"/>
</dbReference>
<feature type="domain" description="RdRp catalytic" evidence="10">
    <location>
        <begin position="252"/>
        <end position="385"/>
    </location>
</feature>
<dbReference type="InterPro" id="IPR007096">
    <property type="entry name" value="RNA-dir_Rpol_cat_phage"/>
</dbReference>
<feature type="binding site" evidence="9">
    <location>
        <position position="267"/>
    </location>
    <ligand>
        <name>Mg(2+)</name>
        <dbReference type="ChEBI" id="CHEBI:18420"/>
        <label>2</label>
    </ligand>
</feature>
<organism evidence="11">
    <name type="scientific">Leviviridae sp</name>
    <dbReference type="NCBI Taxonomy" id="2027243"/>
    <lineage>
        <taxon>Viruses</taxon>
        <taxon>Riboviria</taxon>
        <taxon>Orthornavirae</taxon>
        <taxon>Lenarviricota</taxon>
        <taxon>Leviviricetes</taxon>
        <taxon>Norzivirales</taxon>
        <taxon>Fiersviridae</taxon>
    </lineage>
</organism>
<evidence type="ECO:0000256" key="2">
    <source>
        <dbReference type="ARBA" id="ARBA00022484"/>
    </source>
</evidence>
<evidence type="ECO:0000256" key="3">
    <source>
        <dbReference type="ARBA" id="ARBA00022679"/>
    </source>
</evidence>
<evidence type="ECO:0000256" key="4">
    <source>
        <dbReference type="ARBA" id="ARBA00022695"/>
    </source>
</evidence>
<dbReference type="EC" id="2.7.7.48" evidence="1"/>
<keyword evidence="9" id="KW-0479">Metal-binding</keyword>
<dbReference type="GO" id="GO:0003968">
    <property type="term" value="F:RNA-directed RNA polymerase activity"/>
    <property type="evidence" value="ECO:0007669"/>
    <property type="project" value="UniProtKB-KW"/>
</dbReference>
<keyword evidence="9" id="KW-0460">Magnesium</keyword>
<dbReference type="SUPFAM" id="SSF56672">
    <property type="entry name" value="DNA/RNA polymerases"/>
    <property type="match status" value="1"/>
</dbReference>
<feature type="non-terminal residue" evidence="11">
    <location>
        <position position="511"/>
    </location>
</feature>
<evidence type="ECO:0000256" key="7">
    <source>
        <dbReference type="ARBA" id="ARBA00030248"/>
    </source>
</evidence>
<dbReference type="PROSITE" id="PS50522">
    <property type="entry name" value="RDRP_PHAGE"/>
    <property type="match status" value="1"/>
</dbReference>
<feature type="binding site" evidence="9">
    <location>
        <position position="353"/>
    </location>
    <ligand>
        <name>Mg(2+)</name>
        <dbReference type="ChEBI" id="CHEBI:18420"/>
        <label>2</label>
    </ligand>
</feature>
<reference evidence="11" key="1">
    <citation type="submission" date="2019-05" db="EMBL/GenBank/DDBJ databases">
        <title>Metatranscriptomic reconstruction reveals RNA viruses with the potential to shape carbon cycling in soil.</title>
        <authorList>
            <person name="Starr E.P."/>
            <person name="Nuccio E."/>
            <person name="Pett-Ridge J."/>
            <person name="Banfield J.F."/>
            <person name="Firestone M.K."/>
        </authorList>
    </citation>
    <scope>NUCLEOTIDE SEQUENCE</scope>
    <source>
        <strain evidence="11">H2_Rhizo_Litter_49_scaffold_2430</strain>
    </source>
</reference>
<dbReference type="EMBL" id="MN033364">
    <property type="protein sequence ID" value="QDH87429.1"/>
    <property type="molecule type" value="Genomic_RNA"/>
</dbReference>
<keyword evidence="2 11" id="KW-0696">RNA-directed RNA polymerase</keyword>
<sequence>MSKPLPRYVERAVLKLLEDLATPTSLKVKTLIMWGEWDQLSSLKVVPEHYLDAEDYWRDAMAVSLLRKLEELPTSVDRKAVAEESFLACEEECFRANRRLYPYLCPGLPDTDEGVHAYFVRARKILSKILGSPPAYVEGRFGPGSTFGDRGQFCTVPDKMSSEPTLTPAAWPFHFQWLGTQWSKAVASAGKGPTYVQGNRFTTVPKDSTKHRGIAVEPSINVFFQLGYGRVLRKRLGDAGINLRDGQDIHRRLACEASIRGHLATLDLSNASDTVSRNLVKLLLPPRWFDILSDLRSTKTLFRGHWHLLEKFSSMGNGFTFELETLIFLGLILACDPTGVDLVPGKTVFVFGDDIIIPTSYSKVVISALEFSGLTVNEAKSFSSGPFRESCGGDYFLGVDVRPHFLKELPFEPQHFISFANGIRRSAKGDPDRSRRTHRAWLSILDALPNAIRTLRGPEDLGDLCVHDVEKHWRFRWRSQIRYIRVYRPARFRKVSWSNFRSDVVLASAVY</sequence>
<keyword evidence="6" id="KW-0693">Viral RNA replication</keyword>
<evidence type="ECO:0000256" key="1">
    <source>
        <dbReference type="ARBA" id="ARBA00012494"/>
    </source>
</evidence>
<feature type="binding site" evidence="9">
    <location>
        <position position="354"/>
    </location>
    <ligand>
        <name>Mg(2+)</name>
        <dbReference type="ChEBI" id="CHEBI:18420"/>
        <label>2</label>
    </ligand>
</feature>
<evidence type="ECO:0000256" key="8">
    <source>
        <dbReference type="ARBA" id="ARBA00048744"/>
    </source>
</evidence>
<evidence type="ECO:0000256" key="6">
    <source>
        <dbReference type="ARBA" id="ARBA00022953"/>
    </source>
</evidence>
<gene>
    <name evidence="11" type="ORF">H2RhizoLitter492430_000004</name>
</gene>
<dbReference type="GO" id="GO:0046872">
    <property type="term" value="F:metal ion binding"/>
    <property type="evidence" value="ECO:0007669"/>
    <property type="project" value="UniProtKB-KW"/>
</dbReference>
<accession>A0A514D1E4</accession>
<dbReference type="Pfam" id="PF03431">
    <property type="entry name" value="RNA_replicase_B"/>
    <property type="match status" value="1"/>
</dbReference>
<dbReference type="GO" id="GO:0039694">
    <property type="term" value="P:viral RNA genome replication"/>
    <property type="evidence" value="ECO:0007669"/>
    <property type="project" value="InterPro"/>
</dbReference>
<proteinExistence type="predicted"/>